<dbReference type="Gene3D" id="2.180.10.10">
    <property type="entry name" value="RHS repeat-associated core"/>
    <property type="match status" value="1"/>
</dbReference>
<dbReference type="InterPro" id="IPR031325">
    <property type="entry name" value="RHS_repeat"/>
</dbReference>
<dbReference type="Pfam" id="PF05593">
    <property type="entry name" value="RHS_repeat"/>
    <property type="match status" value="1"/>
</dbReference>
<dbReference type="EMBL" id="UGCO01000001">
    <property type="protein sequence ID" value="STI76046.1"/>
    <property type="molecule type" value="Genomic_DNA"/>
</dbReference>
<sequence>MTLHRQPGGEGYYYQWGWYEGPDDAAWRVTGHHTDSGEQYRLAWDLAQRRLCVTDGLGRTRYHQWDAQNQVTAYQDEAGQVTTFRWSDEERLLLGMTDPQGGKWRYVYDRQGHITETHDPLGRVAQTQWHPVWHQPETEVDAAGNTWRCVYDERGNLLAVTDPLPAEHPVSV</sequence>
<dbReference type="NCBIfam" id="TIGR01643">
    <property type="entry name" value="YD_repeat_2x"/>
    <property type="match status" value="4"/>
</dbReference>
<evidence type="ECO:0000313" key="2">
    <source>
        <dbReference type="Proteomes" id="UP000254405"/>
    </source>
</evidence>
<evidence type="ECO:0000313" key="1">
    <source>
        <dbReference type="EMBL" id="STI76046.1"/>
    </source>
</evidence>
<dbReference type="Proteomes" id="UP000254405">
    <property type="component" value="Unassembled WGS sequence"/>
</dbReference>
<proteinExistence type="predicted"/>
<gene>
    <name evidence="1" type="primary">rhsE</name>
    <name evidence="1" type="ORF">NCTC8985_01291</name>
</gene>
<dbReference type="AlphaFoldDB" id="A0A376TH78"/>
<accession>A0A376TH78</accession>
<protein>
    <submittedName>
        <fullName evidence="1">RhsE element core protein RshE</fullName>
    </submittedName>
</protein>
<dbReference type="InterPro" id="IPR006530">
    <property type="entry name" value="YD"/>
</dbReference>
<organism evidence="1 2">
    <name type="scientific">Escherichia coli</name>
    <dbReference type="NCBI Taxonomy" id="562"/>
    <lineage>
        <taxon>Bacteria</taxon>
        <taxon>Pseudomonadati</taxon>
        <taxon>Pseudomonadota</taxon>
        <taxon>Gammaproteobacteria</taxon>
        <taxon>Enterobacterales</taxon>
        <taxon>Enterobacteriaceae</taxon>
        <taxon>Escherichia</taxon>
    </lineage>
</organism>
<reference evidence="1 2" key="1">
    <citation type="submission" date="2018-06" db="EMBL/GenBank/DDBJ databases">
        <authorList>
            <consortium name="Pathogen Informatics"/>
            <person name="Doyle S."/>
        </authorList>
    </citation>
    <scope>NUCLEOTIDE SEQUENCE [LARGE SCALE GENOMIC DNA]</scope>
    <source>
        <strain evidence="1 2">NCTC8985</strain>
    </source>
</reference>
<name>A0A376TH78_ECOLX</name>